<organism evidence="2 3">
    <name type="scientific">Deinandra increscens subsp. villosa</name>
    <dbReference type="NCBI Taxonomy" id="3103831"/>
    <lineage>
        <taxon>Eukaryota</taxon>
        <taxon>Viridiplantae</taxon>
        <taxon>Streptophyta</taxon>
        <taxon>Embryophyta</taxon>
        <taxon>Tracheophyta</taxon>
        <taxon>Spermatophyta</taxon>
        <taxon>Magnoliopsida</taxon>
        <taxon>eudicotyledons</taxon>
        <taxon>Gunneridae</taxon>
        <taxon>Pentapetalae</taxon>
        <taxon>asterids</taxon>
        <taxon>campanulids</taxon>
        <taxon>Asterales</taxon>
        <taxon>Asteraceae</taxon>
        <taxon>Asteroideae</taxon>
        <taxon>Heliantheae alliance</taxon>
        <taxon>Madieae</taxon>
        <taxon>Madiinae</taxon>
        <taxon>Deinandra</taxon>
    </lineage>
</organism>
<dbReference type="PANTHER" id="PTHR33413:SF37">
    <property type="match status" value="1"/>
</dbReference>
<comment type="caution">
    <text evidence="2">The sequence shown here is derived from an EMBL/GenBank/DDBJ whole genome shotgun (WGS) entry which is preliminary data.</text>
</comment>
<dbReference type="InterPro" id="IPR025322">
    <property type="entry name" value="PADRE_dom"/>
</dbReference>
<evidence type="ECO:0000313" key="3">
    <source>
        <dbReference type="Proteomes" id="UP001408789"/>
    </source>
</evidence>
<reference evidence="2 3" key="1">
    <citation type="submission" date="2024-04" db="EMBL/GenBank/DDBJ databases">
        <title>The reference genome of an endangered Asteraceae, Deinandra increscens subsp. villosa, native to the Central Coast of California.</title>
        <authorList>
            <person name="Guilliams M."/>
            <person name="Hasenstab-Lehman K."/>
            <person name="Meyer R."/>
            <person name="Mcevoy S."/>
        </authorList>
    </citation>
    <scope>NUCLEOTIDE SEQUENCE [LARGE SCALE GENOMIC DNA]</scope>
    <source>
        <tissue evidence="2">Leaf</tissue>
    </source>
</reference>
<name>A0AAP0D581_9ASTR</name>
<proteinExistence type="predicted"/>
<gene>
    <name evidence="2" type="ORF">SSX86_013810</name>
</gene>
<feature type="region of interest" description="Disordered" evidence="1">
    <location>
        <begin position="113"/>
        <end position="194"/>
    </location>
</feature>
<dbReference type="PANTHER" id="PTHR33413">
    <property type="entry name" value="EXPRESSED PROTEIN"/>
    <property type="match status" value="1"/>
</dbReference>
<dbReference type="Proteomes" id="UP001408789">
    <property type="component" value="Unassembled WGS sequence"/>
</dbReference>
<protein>
    <submittedName>
        <fullName evidence="2">Uncharacterized protein</fullName>
    </submittedName>
</protein>
<evidence type="ECO:0000313" key="2">
    <source>
        <dbReference type="EMBL" id="KAK9066487.1"/>
    </source>
</evidence>
<evidence type="ECO:0000256" key="1">
    <source>
        <dbReference type="SAM" id="MobiDB-lite"/>
    </source>
</evidence>
<dbReference type="AlphaFoldDB" id="A0AAP0D581"/>
<feature type="compositionally biased region" description="Polar residues" evidence="1">
    <location>
        <begin position="185"/>
        <end position="194"/>
    </location>
</feature>
<dbReference type="EMBL" id="JBCNJP010000015">
    <property type="protein sequence ID" value="KAK9066487.1"/>
    <property type="molecule type" value="Genomic_DNA"/>
</dbReference>
<keyword evidence="3" id="KW-1185">Reference proteome</keyword>
<accession>A0AAP0D581</accession>
<dbReference type="Pfam" id="PF14009">
    <property type="entry name" value="PADRE"/>
    <property type="match status" value="1"/>
</dbReference>
<sequence length="194" mass="20499">MGNCQAVDNASLVLQTQTGKSERFYSPVSAAEIMKLHPGHCVALLLTTTLYSPPPPPPPATTTTTTINHPITNLFGSPASSFSAPPTIFFSAMLTDSSPTKVIKGLKAKKNGKSDNYKSFLQPPESAGKDHEAKPNCEAASGTNHQLGKVKTHQHQVAINPAAPAKSKPPSRSKLPKPGRGWHPSLNSISEATS</sequence>